<dbReference type="EMBL" id="ONZQ02000008">
    <property type="protein sequence ID" value="SPO03462.1"/>
    <property type="molecule type" value="Genomic_DNA"/>
</dbReference>
<accession>A0AAE8N279</accession>
<feature type="compositionally biased region" description="Basic and acidic residues" evidence="1">
    <location>
        <begin position="27"/>
        <end position="38"/>
    </location>
</feature>
<sequence length="106" mass="12395">MPPPTPKNTHHTQHSQYTQRTSFTETMLDRQARGKDPYVDSEDESFDISDKESFRVLEQKRAAARILSNPELLMMHAMSRKDSIPGTRLHFTRILCGYGEEHIHRR</sequence>
<keyword evidence="3" id="KW-1185">Reference proteome</keyword>
<comment type="caution">
    <text evidence="2">The sequence shown here is derived from an EMBL/GenBank/DDBJ whole genome shotgun (WGS) entry which is preliminary data.</text>
</comment>
<evidence type="ECO:0000256" key="1">
    <source>
        <dbReference type="SAM" id="MobiDB-lite"/>
    </source>
</evidence>
<reference evidence="2" key="1">
    <citation type="submission" date="2018-03" db="EMBL/GenBank/DDBJ databases">
        <authorList>
            <person name="Guldener U."/>
        </authorList>
    </citation>
    <scope>NUCLEOTIDE SEQUENCE</scope>
</reference>
<evidence type="ECO:0000313" key="3">
    <source>
        <dbReference type="Proteomes" id="UP001187682"/>
    </source>
</evidence>
<organism evidence="2 3">
    <name type="scientific">Cephalotrichum gorgonifer</name>
    <dbReference type="NCBI Taxonomy" id="2041049"/>
    <lineage>
        <taxon>Eukaryota</taxon>
        <taxon>Fungi</taxon>
        <taxon>Dikarya</taxon>
        <taxon>Ascomycota</taxon>
        <taxon>Pezizomycotina</taxon>
        <taxon>Sordariomycetes</taxon>
        <taxon>Hypocreomycetidae</taxon>
        <taxon>Microascales</taxon>
        <taxon>Microascaceae</taxon>
        <taxon>Cephalotrichum</taxon>
    </lineage>
</organism>
<feature type="region of interest" description="Disordered" evidence="1">
    <location>
        <begin position="1"/>
        <end position="45"/>
    </location>
</feature>
<proteinExistence type="predicted"/>
<dbReference type="Proteomes" id="UP001187682">
    <property type="component" value="Unassembled WGS sequence"/>
</dbReference>
<protein>
    <submittedName>
        <fullName evidence="2">Uncharacterized protein</fullName>
    </submittedName>
</protein>
<feature type="compositionally biased region" description="Polar residues" evidence="1">
    <location>
        <begin position="14"/>
        <end position="25"/>
    </location>
</feature>
<gene>
    <name evidence="2" type="ORF">DNG_06145</name>
</gene>
<name>A0AAE8N279_9PEZI</name>
<evidence type="ECO:0000313" key="2">
    <source>
        <dbReference type="EMBL" id="SPO03462.1"/>
    </source>
</evidence>
<dbReference type="AlphaFoldDB" id="A0AAE8N279"/>